<dbReference type="InterPro" id="IPR058637">
    <property type="entry name" value="YknX-like_C"/>
</dbReference>
<dbReference type="AlphaFoldDB" id="A0A934Q591"/>
<dbReference type="InterPro" id="IPR058792">
    <property type="entry name" value="Beta-barrel_RND_2"/>
</dbReference>
<protein>
    <submittedName>
        <fullName evidence="6">Efflux RND transporter periplasmic adaptor subunit</fullName>
    </submittedName>
</protein>
<dbReference type="Pfam" id="PF25989">
    <property type="entry name" value="YknX_C"/>
    <property type="match status" value="1"/>
</dbReference>
<dbReference type="Pfam" id="PF25954">
    <property type="entry name" value="Beta-barrel_RND_2"/>
    <property type="match status" value="1"/>
</dbReference>
<evidence type="ECO:0000313" key="7">
    <source>
        <dbReference type="Proteomes" id="UP000617041"/>
    </source>
</evidence>
<dbReference type="Gene3D" id="1.10.287.470">
    <property type="entry name" value="Helix hairpin bin"/>
    <property type="match status" value="1"/>
</dbReference>
<accession>A0A934Q591</accession>
<dbReference type="PANTHER" id="PTHR30469">
    <property type="entry name" value="MULTIDRUG RESISTANCE PROTEIN MDTA"/>
    <property type="match status" value="1"/>
</dbReference>
<dbReference type="InterPro" id="IPR058647">
    <property type="entry name" value="BSH_CzcB-like"/>
</dbReference>
<dbReference type="PANTHER" id="PTHR30469:SF37">
    <property type="entry name" value="RAGD PROTEIN"/>
    <property type="match status" value="1"/>
</dbReference>
<feature type="domain" description="YknX-like C-terminal permuted SH3-like" evidence="5">
    <location>
        <begin position="325"/>
        <end position="392"/>
    </location>
</feature>
<feature type="domain" description="CusB-like beta-barrel" evidence="3">
    <location>
        <begin position="246"/>
        <end position="319"/>
    </location>
</feature>
<dbReference type="Gene3D" id="2.40.30.170">
    <property type="match status" value="1"/>
</dbReference>
<keyword evidence="2" id="KW-1133">Transmembrane helix</keyword>
<comment type="similarity">
    <text evidence="1">Belongs to the membrane fusion protein (MFP) (TC 8.A.1) family.</text>
</comment>
<name>A0A934Q591_9BURK</name>
<dbReference type="SUPFAM" id="SSF111369">
    <property type="entry name" value="HlyD-like secretion proteins"/>
    <property type="match status" value="1"/>
</dbReference>
<evidence type="ECO:0000256" key="2">
    <source>
        <dbReference type="SAM" id="Phobius"/>
    </source>
</evidence>
<evidence type="ECO:0000259" key="5">
    <source>
        <dbReference type="Pfam" id="PF25989"/>
    </source>
</evidence>
<evidence type="ECO:0000259" key="3">
    <source>
        <dbReference type="Pfam" id="PF25954"/>
    </source>
</evidence>
<reference evidence="6" key="1">
    <citation type="submission" date="2020-12" db="EMBL/GenBank/DDBJ databases">
        <title>Ramlibacter sp. nov., isolated from a freshwater alga, Cryptomonas.</title>
        <authorList>
            <person name="Kim H.M."/>
            <person name="Jeon C.O."/>
        </authorList>
    </citation>
    <scope>NUCLEOTIDE SEQUENCE</scope>
    <source>
        <strain evidence="6">CrO1</strain>
    </source>
</reference>
<dbReference type="RefSeq" id="WP_200789948.1">
    <property type="nucleotide sequence ID" value="NZ_JAEDAO010000001.1"/>
</dbReference>
<evidence type="ECO:0000313" key="6">
    <source>
        <dbReference type="EMBL" id="MBK0394866.1"/>
    </source>
</evidence>
<dbReference type="GO" id="GO:0015562">
    <property type="term" value="F:efflux transmembrane transporter activity"/>
    <property type="evidence" value="ECO:0007669"/>
    <property type="project" value="TreeGrafter"/>
</dbReference>
<dbReference type="Pfam" id="PF25973">
    <property type="entry name" value="BSH_CzcB"/>
    <property type="match status" value="1"/>
</dbReference>
<comment type="caution">
    <text evidence="6">The sequence shown here is derived from an EMBL/GenBank/DDBJ whole genome shotgun (WGS) entry which is preliminary data.</text>
</comment>
<dbReference type="InterPro" id="IPR006143">
    <property type="entry name" value="RND_pump_MFP"/>
</dbReference>
<gene>
    <name evidence="6" type="ORF">I8E28_19840</name>
</gene>
<keyword evidence="7" id="KW-1185">Reference proteome</keyword>
<evidence type="ECO:0000259" key="4">
    <source>
        <dbReference type="Pfam" id="PF25973"/>
    </source>
</evidence>
<dbReference type="GO" id="GO:1990281">
    <property type="term" value="C:efflux pump complex"/>
    <property type="evidence" value="ECO:0007669"/>
    <property type="project" value="TreeGrafter"/>
</dbReference>
<keyword evidence="2" id="KW-0472">Membrane</keyword>
<dbReference type="Gene3D" id="2.40.420.20">
    <property type="match status" value="1"/>
</dbReference>
<proteinExistence type="inferred from homology"/>
<organism evidence="6 7">
    <name type="scientific">Ramlibacter algicola</name>
    <dbReference type="NCBI Taxonomy" id="2795217"/>
    <lineage>
        <taxon>Bacteria</taxon>
        <taxon>Pseudomonadati</taxon>
        <taxon>Pseudomonadota</taxon>
        <taxon>Betaproteobacteria</taxon>
        <taxon>Burkholderiales</taxon>
        <taxon>Comamonadaceae</taxon>
        <taxon>Ramlibacter</taxon>
    </lineage>
</organism>
<sequence>MSQQTHSSLAVHPVEDDGSELLRRRQVARRARITAIVVLLLLGAGAARTVVSRIANSRALDAAAAEAGTQYVRTTVVPGGAGKGQVLTLPGTLQGFVQSPVAARAGGYLRRWTKDIGSRVQQGELLAEIETPELDQQLSQAIAARNQTAASMELARTTMERWEALRKRDAVSQQELEERRSAFAQAKANLAGADANVERLRQLESFKRVVAPFSGVITRRNVDIGDLIDSNKPLFLLSQTDPLRVYVNVPQAYAQLVRVGQDAVVSQSELRGRTFPARVARTAASIDTSNRTMQVEVTLPNKDGALLPGAFVNVELAAAPSTVPVVPSNALLFRGQGVLVARVGEDGAVKLQTVRLGRNFGDSVEVLEGIEAGQSLVLNPSDSLADGDKVQVVADNRAPAASAAKGRP</sequence>
<feature type="domain" description="CzcB-like barrel-sandwich hybrid" evidence="4">
    <location>
        <begin position="101"/>
        <end position="238"/>
    </location>
</feature>
<dbReference type="EMBL" id="JAEDAO010000001">
    <property type="protein sequence ID" value="MBK0394866.1"/>
    <property type="molecule type" value="Genomic_DNA"/>
</dbReference>
<dbReference type="FunFam" id="2.40.30.170:FF:000010">
    <property type="entry name" value="Efflux RND transporter periplasmic adaptor subunit"/>
    <property type="match status" value="1"/>
</dbReference>
<dbReference type="Proteomes" id="UP000617041">
    <property type="component" value="Unassembled WGS sequence"/>
</dbReference>
<dbReference type="NCBIfam" id="TIGR01730">
    <property type="entry name" value="RND_mfp"/>
    <property type="match status" value="1"/>
</dbReference>
<keyword evidence="2" id="KW-0812">Transmembrane</keyword>
<dbReference type="Gene3D" id="2.40.50.100">
    <property type="match status" value="1"/>
</dbReference>
<feature type="transmembrane region" description="Helical" evidence="2">
    <location>
        <begin position="33"/>
        <end position="51"/>
    </location>
</feature>
<evidence type="ECO:0000256" key="1">
    <source>
        <dbReference type="ARBA" id="ARBA00009477"/>
    </source>
</evidence>